<feature type="compositionally biased region" description="Polar residues" evidence="1">
    <location>
        <begin position="174"/>
        <end position="210"/>
    </location>
</feature>
<protein>
    <submittedName>
        <fullName evidence="2">Uncharacterized protein</fullName>
    </submittedName>
</protein>
<name>A0AAD2D877_EUPCR</name>
<feature type="compositionally biased region" description="Basic and acidic residues" evidence="1">
    <location>
        <begin position="155"/>
        <end position="172"/>
    </location>
</feature>
<proteinExistence type="predicted"/>
<sequence>MELDARQQKHIKNIGTQKRIGQENAEIFYQSALQESSKFPFGSPIQKEYNSEESHRKKPPKYPSPPTNKENTELILSEGSLEEGFEENKAEDQIEQHILELEKDNPYLQNKHHLAMEQHQIAYERMEEEKGAKQINDRELVEQNWENVDRMREDKMSQDHFNQDRTDQDRRNQGKTNQGRINQDRTNQGKANQGRANQGRANQGRANQGRVNHERIREGVMNQGRIPHHQMLLPSETIVSSSSTLHRATIEETSPEEALKPDEIKLIESDIRQKVGQTEPTTAPLAMKFLQKLHNFKRDRSASPANQRAQEMMRDILSRHVHESEVDILPSRVEESKSFMTEEDSPNKEIFAQRMLAQDIEPVQIEALESSTVLERDGKLKKDFLQDIVQHLVNRSSNEVEGEGEAVIVKDRGLEMGRNTGFIDHKPKISPKFPSTPEIRNPSNEAPSKSIHPESDMSQNNTNLSINELFGKVQPDGEKRNLSFKDLADAKHTSHSFTRDLQKQNKRGENILKRMVTTMTNKGRQPMSGSFSLGELNKPEISEIKEKLSKEISISFDKEEYEKEKFLKQERIANALLHCTSKGLLHNSFTIWKKAFQDAVNKEAMEREKARLKQEQMQRKLESAKKFRATKELLLKHMVLRRIRRVIRAEQKWMAIVKSELTVYTKKRFFRCWKVFHGMNRIEQKRKQRIKKTSIKAMKDHVERNQLNLKIATVFNDKNDIQRAFSYWNNETRKILQVKENEEKAVNFRKAHLQRNAFAMFKEYLNIMRDINSDEFLRLAEKQDYFEIGITQVQMHKF</sequence>
<reference evidence="2" key="1">
    <citation type="submission" date="2023-07" db="EMBL/GenBank/DDBJ databases">
        <authorList>
            <consortium name="AG Swart"/>
            <person name="Singh M."/>
            <person name="Singh A."/>
            <person name="Seah K."/>
            <person name="Emmerich C."/>
        </authorList>
    </citation>
    <scope>NUCLEOTIDE SEQUENCE</scope>
    <source>
        <strain evidence="2">DP1</strain>
    </source>
</reference>
<comment type="caution">
    <text evidence="2">The sequence shown here is derived from an EMBL/GenBank/DDBJ whole genome shotgun (WGS) entry which is preliminary data.</text>
</comment>
<dbReference type="EMBL" id="CAMPGE010027336">
    <property type="protein sequence ID" value="CAI2384979.1"/>
    <property type="molecule type" value="Genomic_DNA"/>
</dbReference>
<evidence type="ECO:0000313" key="3">
    <source>
        <dbReference type="Proteomes" id="UP001295684"/>
    </source>
</evidence>
<evidence type="ECO:0000256" key="1">
    <source>
        <dbReference type="SAM" id="MobiDB-lite"/>
    </source>
</evidence>
<gene>
    <name evidence="2" type="ORF">ECRASSUSDP1_LOCUS26519</name>
</gene>
<accession>A0AAD2D877</accession>
<feature type="region of interest" description="Disordered" evidence="1">
    <location>
        <begin position="155"/>
        <end position="213"/>
    </location>
</feature>
<feature type="region of interest" description="Disordered" evidence="1">
    <location>
        <begin position="39"/>
        <end position="71"/>
    </location>
</feature>
<organism evidence="2 3">
    <name type="scientific">Euplotes crassus</name>
    <dbReference type="NCBI Taxonomy" id="5936"/>
    <lineage>
        <taxon>Eukaryota</taxon>
        <taxon>Sar</taxon>
        <taxon>Alveolata</taxon>
        <taxon>Ciliophora</taxon>
        <taxon>Intramacronucleata</taxon>
        <taxon>Spirotrichea</taxon>
        <taxon>Hypotrichia</taxon>
        <taxon>Euplotida</taxon>
        <taxon>Euplotidae</taxon>
        <taxon>Moneuplotes</taxon>
    </lineage>
</organism>
<dbReference type="Proteomes" id="UP001295684">
    <property type="component" value="Unassembled WGS sequence"/>
</dbReference>
<evidence type="ECO:0000313" key="2">
    <source>
        <dbReference type="EMBL" id="CAI2384979.1"/>
    </source>
</evidence>
<dbReference type="AlphaFoldDB" id="A0AAD2D877"/>
<keyword evidence="3" id="KW-1185">Reference proteome</keyword>
<feature type="region of interest" description="Disordered" evidence="1">
    <location>
        <begin position="418"/>
        <end position="461"/>
    </location>
</feature>